<evidence type="ECO:0000313" key="1">
    <source>
        <dbReference type="EMBL" id="CAH3019956.1"/>
    </source>
</evidence>
<reference evidence="1 2" key="1">
    <citation type="submission" date="2022-05" db="EMBL/GenBank/DDBJ databases">
        <authorList>
            <consortium name="Genoscope - CEA"/>
            <person name="William W."/>
        </authorList>
    </citation>
    <scope>NUCLEOTIDE SEQUENCE [LARGE SCALE GENOMIC DNA]</scope>
</reference>
<dbReference type="EMBL" id="CALNXI010000132">
    <property type="protein sequence ID" value="CAH3019956.1"/>
    <property type="molecule type" value="Genomic_DNA"/>
</dbReference>
<evidence type="ECO:0000313" key="2">
    <source>
        <dbReference type="Proteomes" id="UP001159427"/>
    </source>
</evidence>
<accession>A0ABN8LVQ0</accession>
<comment type="caution">
    <text evidence="1">The sequence shown here is derived from an EMBL/GenBank/DDBJ whole genome shotgun (WGS) entry which is preliminary data.</text>
</comment>
<protein>
    <submittedName>
        <fullName evidence="1">Uncharacterized protein</fullName>
    </submittedName>
</protein>
<name>A0ABN8LVQ0_9CNID</name>
<organism evidence="1 2">
    <name type="scientific">Porites evermanni</name>
    <dbReference type="NCBI Taxonomy" id="104178"/>
    <lineage>
        <taxon>Eukaryota</taxon>
        <taxon>Metazoa</taxon>
        <taxon>Cnidaria</taxon>
        <taxon>Anthozoa</taxon>
        <taxon>Hexacorallia</taxon>
        <taxon>Scleractinia</taxon>
        <taxon>Fungiina</taxon>
        <taxon>Poritidae</taxon>
        <taxon>Porites</taxon>
    </lineage>
</organism>
<proteinExistence type="predicted"/>
<dbReference type="Proteomes" id="UP001159427">
    <property type="component" value="Unassembled WGS sequence"/>
</dbReference>
<gene>
    <name evidence="1" type="ORF">PEVE_00005064</name>
</gene>
<keyword evidence="2" id="KW-1185">Reference proteome</keyword>
<sequence length="278" mass="30749">MVAVIPSESAFEKLSKVSCSVYSFDSWLDWKTKSLEMPEATSVKLPFYVSLESKLVTGFKAFGLTVIGPPVIWGKFHGLHLKWTGGKLYRGLNITVDLVLAVKINSQSSTMNVDFDSQAGSVVKSLLHPTLPYYFAVISLSTLFKEFEETQKHREEDFDDSVSITRQSDCLLRCSQSCLEQSLFRHHFSPDGGPSVCLRVLKVLHDMTCSLDLQCLFPGPDQEINNNRHTSTRSSCTLTEPGSTKLLSSYTLKLLFCLNGVKTQKKSCGLGATSASAL</sequence>